<feature type="domain" description="EF-hand" evidence="6">
    <location>
        <begin position="1"/>
        <end position="36"/>
    </location>
</feature>
<dbReference type="Proteomes" id="UP000604046">
    <property type="component" value="Unassembled WGS sequence"/>
</dbReference>
<dbReference type="GO" id="GO:0005509">
    <property type="term" value="F:calcium ion binding"/>
    <property type="evidence" value="ECO:0007669"/>
    <property type="project" value="InterPro"/>
</dbReference>
<protein>
    <submittedName>
        <fullName evidence="7">FBXW7 protein</fullName>
    </submittedName>
</protein>
<keyword evidence="1" id="KW-0963">Cytoplasm</keyword>
<dbReference type="GO" id="GO:0043161">
    <property type="term" value="P:proteasome-mediated ubiquitin-dependent protein catabolic process"/>
    <property type="evidence" value="ECO:0007669"/>
    <property type="project" value="TreeGrafter"/>
</dbReference>
<dbReference type="PROSITE" id="PS50222">
    <property type="entry name" value="EF_HAND_2"/>
    <property type="match status" value="2"/>
</dbReference>
<keyword evidence="8" id="KW-1185">Reference proteome</keyword>
<dbReference type="InterPro" id="IPR002048">
    <property type="entry name" value="EF_hand_dom"/>
</dbReference>
<evidence type="ECO:0000256" key="4">
    <source>
        <dbReference type="ARBA" id="ARBA00022837"/>
    </source>
</evidence>
<dbReference type="SMART" id="SM00054">
    <property type="entry name" value="EFh"/>
    <property type="match status" value="2"/>
</dbReference>
<feature type="domain" description="EF-hand" evidence="6">
    <location>
        <begin position="37"/>
        <end position="72"/>
    </location>
</feature>
<evidence type="ECO:0000313" key="8">
    <source>
        <dbReference type="Proteomes" id="UP000604046"/>
    </source>
</evidence>
<accession>A0A812RS67</accession>
<keyword evidence="3" id="KW-0677">Repeat</keyword>
<evidence type="ECO:0000256" key="5">
    <source>
        <dbReference type="PROSITE-ProRule" id="PRU00221"/>
    </source>
</evidence>
<dbReference type="PROSITE" id="PS00018">
    <property type="entry name" value="EF_HAND_1"/>
    <property type="match status" value="2"/>
</dbReference>
<dbReference type="GO" id="GO:0010992">
    <property type="term" value="P:ubiquitin recycling"/>
    <property type="evidence" value="ECO:0007669"/>
    <property type="project" value="TreeGrafter"/>
</dbReference>
<dbReference type="PROSITE" id="PS50082">
    <property type="entry name" value="WD_REPEATS_2"/>
    <property type="match status" value="3"/>
</dbReference>
<dbReference type="SUPFAM" id="SSF47473">
    <property type="entry name" value="EF-hand"/>
    <property type="match status" value="1"/>
</dbReference>
<sequence length="450" mass="49498">MSAAQIQELFKRFDKDGNGRISASELQNVLTWINKDITVAEIGQILREVDTNNDGAIDYNEFVAWTQGGKKTLAKKKQTSLVPDLQAALERSQSEAAAVASIPFDAVMAVTYTGEIKQFDKSGGILEAMGVRTPHNQRYTNVEDDIKHLEKVKDPHKLNLNCFAVDWGSRNVITASADHTLKMWNFYGNVLRTYAGHPSEVLCVDVDWKNHRMISGSLASDLKMWRLDSSTPLRSFNGSGAGGVGCLCVNWKMHRALCGCGKLIELWDISAKGNDEKPSQRLTAFTGHTAPVLSLLVDWAEQIMISASSDKTLRRWDLKDSVLLETFPVGDAQIRCLSSPFSPATSVVAGDEKGNLQIWDTKTGAVEKRMSGHTDGVLCVSQVHAGFVVSGGRDGRLCYWRLEDGLCLRSVEVSEVSAGRTTASSSLTAPFGHGHVRQMLGFRFCWAWVV</sequence>
<dbReference type="Pfam" id="PF13499">
    <property type="entry name" value="EF-hand_7"/>
    <property type="match status" value="1"/>
</dbReference>
<keyword evidence="4" id="KW-0106">Calcium</keyword>
<dbReference type="EMBL" id="CAJNDS010002359">
    <property type="protein sequence ID" value="CAE7448377.1"/>
    <property type="molecule type" value="Genomic_DNA"/>
</dbReference>
<proteinExistence type="predicted"/>
<evidence type="ECO:0000256" key="2">
    <source>
        <dbReference type="ARBA" id="ARBA00022574"/>
    </source>
</evidence>
<keyword evidence="2 5" id="KW-0853">WD repeat</keyword>
<feature type="repeat" description="WD" evidence="5">
    <location>
        <begin position="194"/>
        <end position="235"/>
    </location>
</feature>
<evidence type="ECO:0000256" key="1">
    <source>
        <dbReference type="ARBA" id="ARBA00022490"/>
    </source>
</evidence>
<dbReference type="SUPFAM" id="SSF50978">
    <property type="entry name" value="WD40 repeat-like"/>
    <property type="match status" value="1"/>
</dbReference>
<dbReference type="GO" id="GO:0043130">
    <property type="term" value="F:ubiquitin binding"/>
    <property type="evidence" value="ECO:0007669"/>
    <property type="project" value="TreeGrafter"/>
</dbReference>
<dbReference type="Pfam" id="PF00400">
    <property type="entry name" value="WD40"/>
    <property type="match status" value="4"/>
</dbReference>
<dbReference type="InterPro" id="IPR015943">
    <property type="entry name" value="WD40/YVTN_repeat-like_dom_sf"/>
</dbReference>
<dbReference type="SMART" id="SM00320">
    <property type="entry name" value="WD40"/>
    <property type="match status" value="6"/>
</dbReference>
<gene>
    <name evidence="7" type="primary">FBXW7</name>
    <name evidence="7" type="ORF">SNAT2548_LOCUS24479</name>
</gene>
<dbReference type="InterPro" id="IPR001680">
    <property type="entry name" value="WD40_rpt"/>
</dbReference>
<feature type="repeat" description="WD" evidence="5">
    <location>
        <begin position="285"/>
        <end position="326"/>
    </location>
</feature>
<dbReference type="Gene3D" id="2.130.10.10">
    <property type="entry name" value="YVTN repeat-like/Quinoprotein amine dehydrogenase"/>
    <property type="match status" value="2"/>
</dbReference>
<evidence type="ECO:0000313" key="7">
    <source>
        <dbReference type="EMBL" id="CAE7448377.1"/>
    </source>
</evidence>
<reference evidence="7" key="1">
    <citation type="submission" date="2021-02" db="EMBL/GenBank/DDBJ databases">
        <authorList>
            <person name="Dougan E. K."/>
            <person name="Rhodes N."/>
            <person name="Thang M."/>
            <person name="Chan C."/>
        </authorList>
    </citation>
    <scope>NUCLEOTIDE SEQUENCE</scope>
</reference>
<dbReference type="InterPro" id="IPR018247">
    <property type="entry name" value="EF_Hand_1_Ca_BS"/>
</dbReference>
<dbReference type="AlphaFoldDB" id="A0A812RS67"/>
<dbReference type="PRINTS" id="PR00320">
    <property type="entry name" value="GPROTEINBRPT"/>
</dbReference>
<dbReference type="InterPro" id="IPR036322">
    <property type="entry name" value="WD40_repeat_dom_sf"/>
</dbReference>
<dbReference type="GO" id="GO:0005737">
    <property type="term" value="C:cytoplasm"/>
    <property type="evidence" value="ECO:0007669"/>
    <property type="project" value="TreeGrafter"/>
</dbReference>
<dbReference type="FunFam" id="1.10.238.10:FF:000003">
    <property type="entry name" value="Calmodulin A"/>
    <property type="match status" value="1"/>
</dbReference>
<dbReference type="Gene3D" id="1.10.238.10">
    <property type="entry name" value="EF-hand"/>
    <property type="match status" value="1"/>
</dbReference>
<dbReference type="GO" id="GO:0005634">
    <property type="term" value="C:nucleus"/>
    <property type="evidence" value="ECO:0007669"/>
    <property type="project" value="TreeGrafter"/>
</dbReference>
<dbReference type="CDD" id="cd00051">
    <property type="entry name" value="EFh"/>
    <property type="match status" value="1"/>
</dbReference>
<name>A0A812RS67_9DINO</name>
<evidence type="ECO:0000259" key="6">
    <source>
        <dbReference type="PROSITE" id="PS50222"/>
    </source>
</evidence>
<feature type="repeat" description="WD" evidence="5">
    <location>
        <begin position="370"/>
        <end position="410"/>
    </location>
</feature>
<evidence type="ECO:0000256" key="3">
    <source>
        <dbReference type="ARBA" id="ARBA00022737"/>
    </source>
</evidence>
<dbReference type="InterPro" id="IPR020472">
    <property type="entry name" value="WD40_PAC1"/>
</dbReference>
<dbReference type="InterPro" id="IPR011992">
    <property type="entry name" value="EF-hand-dom_pair"/>
</dbReference>
<dbReference type="PROSITE" id="PS50294">
    <property type="entry name" value="WD_REPEATS_REGION"/>
    <property type="match status" value="1"/>
</dbReference>
<comment type="caution">
    <text evidence="7">The sequence shown here is derived from an EMBL/GenBank/DDBJ whole genome shotgun (WGS) entry which is preliminary data.</text>
</comment>
<organism evidence="7 8">
    <name type="scientific">Symbiodinium natans</name>
    <dbReference type="NCBI Taxonomy" id="878477"/>
    <lineage>
        <taxon>Eukaryota</taxon>
        <taxon>Sar</taxon>
        <taxon>Alveolata</taxon>
        <taxon>Dinophyceae</taxon>
        <taxon>Suessiales</taxon>
        <taxon>Symbiodiniaceae</taxon>
        <taxon>Symbiodinium</taxon>
    </lineage>
</organism>
<dbReference type="PANTHER" id="PTHR19849:SF0">
    <property type="entry name" value="PHOSPHOLIPASE A-2-ACTIVATING PROTEIN"/>
    <property type="match status" value="1"/>
</dbReference>
<dbReference type="PANTHER" id="PTHR19849">
    <property type="entry name" value="PHOSPHOLIPASE A-2-ACTIVATING PROTEIN"/>
    <property type="match status" value="1"/>
</dbReference>
<dbReference type="OrthoDB" id="418109at2759"/>